<feature type="compositionally biased region" description="Basic and acidic residues" evidence="1">
    <location>
        <begin position="304"/>
        <end position="316"/>
    </location>
</feature>
<feature type="compositionally biased region" description="Basic and acidic residues" evidence="1">
    <location>
        <begin position="325"/>
        <end position="337"/>
    </location>
</feature>
<dbReference type="AlphaFoldDB" id="A0A8B8EJQ9"/>
<proteinExistence type="predicted"/>
<dbReference type="Proteomes" id="UP000694844">
    <property type="component" value="Chromosome 5"/>
</dbReference>
<dbReference type="InterPro" id="IPR029266">
    <property type="entry name" value="FAM217"/>
</dbReference>
<dbReference type="PANTHER" id="PTHR22145">
    <property type="entry name" value="SI:CH211-266K22.6"/>
    <property type="match status" value="1"/>
</dbReference>
<reference evidence="3" key="1">
    <citation type="submission" date="2025-08" db="UniProtKB">
        <authorList>
            <consortium name="RefSeq"/>
        </authorList>
    </citation>
    <scope>IDENTIFICATION</scope>
    <source>
        <tissue evidence="3">Whole sample</tissue>
    </source>
</reference>
<protein>
    <submittedName>
        <fullName evidence="3">Uncharacterized protein LOC111134855 isoform X1</fullName>
    </submittedName>
</protein>
<evidence type="ECO:0000313" key="3">
    <source>
        <dbReference type="RefSeq" id="XP_022340024.1"/>
    </source>
</evidence>
<dbReference type="KEGG" id="cvn:111134855"/>
<feature type="compositionally biased region" description="Polar residues" evidence="1">
    <location>
        <begin position="590"/>
        <end position="600"/>
    </location>
</feature>
<gene>
    <name evidence="3" type="primary">LOC111134855</name>
</gene>
<dbReference type="GeneID" id="111134855"/>
<feature type="region of interest" description="Disordered" evidence="1">
    <location>
        <begin position="590"/>
        <end position="614"/>
    </location>
</feature>
<name>A0A8B8EJQ9_CRAVI</name>
<feature type="region of interest" description="Disordered" evidence="1">
    <location>
        <begin position="28"/>
        <end position="49"/>
    </location>
</feature>
<dbReference type="Pfam" id="PF15344">
    <property type="entry name" value="FAM217"/>
    <property type="match status" value="1"/>
</dbReference>
<organism evidence="2 3">
    <name type="scientific">Crassostrea virginica</name>
    <name type="common">Eastern oyster</name>
    <dbReference type="NCBI Taxonomy" id="6565"/>
    <lineage>
        <taxon>Eukaryota</taxon>
        <taxon>Metazoa</taxon>
        <taxon>Spiralia</taxon>
        <taxon>Lophotrochozoa</taxon>
        <taxon>Mollusca</taxon>
        <taxon>Bivalvia</taxon>
        <taxon>Autobranchia</taxon>
        <taxon>Pteriomorphia</taxon>
        <taxon>Ostreida</taxon>
        <taxon>Ostreoidea</taxon>
        <taxon>Ostreidae</taxon>
        <taxon>Crassostrea</taxon>
    </lineage>
</organism>
<accession>A0A8B8EJQ9</accession>
<dbReference type="PANTHER" id="PTHR22145:SF2">
    <property type="entry name" value="SI:CH211-266K22.6"/>
    <property type="match status" value="1"/>
</dbReference>
<dbReference type="OrthoDB" id="10027339at2759"/>
<feature type="region of interest" description="Disordered" evidence="1">
    <location>
        <begin position="301"/>
        <end position="380"/>
    </location>
</feature>
<evidence type="ECO:0000313" key="2">
    <source>
        <dbReference type="Proteomes" id="UP000694844"/>
    </source>
</evidence>
<feature type="compositionally biased region" description="Acidic residues" evidence="1">
    <location>
        <begin position="351"/>
        <end position="370"/>
    </location>
</feature>
<dbReference type="RefSeq" id="XP_022340024.1">
    <property type="nucleotide sequence ID" value="XM_022484316.1"/>
</dbReference>
<keyword evidence="2" id="KW-1185">Reference proteome</keyword>
<feature type="region of interest" description="Disordered" evidence="1">
    <location>
        <begin position="246"/>
        <end position="278"/>
    </location>
</feature>
<evidence type="ECO:0000256" key="1">
    <source>
        <dbReference type="SAM" id="MobiDB-lite"/>
    </source>
</evidence>
<feature type="compositionally biased region" description="Basic and acidic residues" evidence="1">
    <location>
        <begin position="34"/>
        <end position="49"/>
    </location>
</feature>
<feature type="compositionally biased region" description="Basic and acidic residues" evidence="1">
    <location>
        <begin position="371"/>
        <end position="380"/>
    </location>
</feature>
<sequence>MGSMYMCGELLANTLTTTAYRDFWTFDDQPQGDKPSRPSKRDGVTSRSREAALQDSVIVCCSTENFAPEAGYFTETPDSDDSMVGQTAFSRLDPATLKYIGWAPNDVEPRDFSSDPAESAKNDKNYENLCRLSKVEFKKLTDQVKDVSMNLRNRFRTSAYQMFELPYTVTKAKLYQQPSAVENGSQIYRSQLAASLKAFKPKDWAPLDYREKETTFLRCRPIQQPAQPDRTRTLSVLKFNRSRSFLPTIRAPTPPPSRCQTQRLRRPRSVPANARRCDTPCDVRPGPFDSLNPRVLSTLIGDSYKPHTFGDRIPDDNEKEEDSDEKVKSEKSRKSKEQDEDNSTSGIESSQTEDESSGSSSDDEDSDYEPEVDKNREVPDLILRPEKLDSFVVPDSSKGWRKYDFDAEHVDIPPYEFADPIPEPFNDLDLRQMARLKWNWRDHTRAKAKDNVDLILDRLVELERLQLDTEEWENKRYAQVNRKSKRAASAKPVIRDRRCCNRCLQPACAGDCPEKNVQFSVCECCRQTFCVSSQCKETKYEQRMRQPRIDEEKPQQMKPLPRACKSCQIKNNAKLINANNLVLGRPKSGNATFARGQSSCKPRDLRPRPDTPVSPDIVKDFEKLGLQAHQPPKAATPTQRMQRPRSRNAIIPGKTFYSQRRDSISENEKETLTNLKRKKMRSIRVRRPKTAV</sequence>